<keyword evidence="2" id="KW-1185">Reference proteome</keyword>
<dbReference type="Proteomes" id="UP001501772">
    <property type="component" value="Unassembled WGS sequence"/>
</dbReference>
<evidence type="ECO:0000313" key="1">
    <source>
        <dbReference type="EMBL" id="GAA4203969.1"/>
    </source>
</evidence>
<gene>
    <name evidence="1" type="ORF">GCM10022289_21040</name>
</gene>
<proteinExistence type="predicted"/>
<protein>
    <recommendedName>
        <fullName evidence="3">Abi-like protein</fullName>
    </recommendedName>
</protein>
<dbReference type="RefSeq" id="WP_344851415.1">
    <property type="nucleotide sequence ID" value="NZ_BAABBY010000005.1"/>
</dbReference>
<evidence type="ECO:0008006" key="3">
    <source>
        <dbReference type="Google" id="ProtNLM"/>
    </source>
</evidence>
<organism evidence="1 2">
    <name type="scientific">Pedobacter jeongneungensis</name>
    <dbReference type="NCBI Taxonomy" id="947309"/>
    <lineage>
        <taxon>Bacteria</taxon>
        <taxon>Pseudomonadati</taxon>
        <taxon>Bacteroidota</taxon>
        <taxon>Sphingobacteriia</taxon>
        <taxon>Sphingobacteriales</taxon>
        <taxon>Sphingobacteriaceae</taxon>
        <taxon>Pedobacter</taxon>
    </lineage>
</organism>
<name>A0ABP8BD70_9SPHI</name>
<reference evidence="2" key="1">
    <citation type="journal article" date="2019" name="Int. J. Syst. Evol. Microbiol.">
        <title>The Global Catalogue of Microorganisms (GCM) 10K type strain sequencing project: providing services to taxonomists for standard genome sequencing and annotation.</title>
        <authorList>
            <consortium name="The Broad Institute Genomics Platform"/>
            <consortium name="The Broad Institute Genome Sequencing Center for Infectious Disease"/>
            <person name="Wu L."/>
            <person name="Ma J."/>
        </authorList>
    </citation>
    <scope>NUCLEOTIDE SEQUENCE [LARGE SCALE GENOMIC DNA]</scope>
    <source>
        <strain evidence="2">JCM 17626</strain>
    </source>
</reference>
<comment type="caution">
    <text evidence="1">The sequence shown here is derived from an EMBL/GenBank/DDBJ whole genome shotgun (WGS) entry which is preliminary data.</text>
</comment>
<accession>A0ABP8BD70</accession>
<dbReference type="EMBL" id="BAABBY010000005">
    <property type="protein sequence ID" value="GAA4203969.1"/>
    <property type="molecule type" value="Genomic_DNA"/>
</dbReference>
<sequence>MITLQRFRKIDKEVQKAIEEAFDHIAANTLEHNYLLFLAEGEYKARPTNPVLRLNPYTIDNREDRYKDESRLRFFIQFMKNQYGFPSGQTFIPDDEYQITIEMMVYTHIWEAKTFLRQLYRTAELVKGASYPWQVEVPEMSKHTYIRSNIRDVLAKKKLKLAKVISDGFHTSLRNAFAHSEYQIDMHKKQIYLDTYKGASWDIPWISFDDWSIRFAYSALLSYHFLNIKARRRKEFGTTKPKALIIHPITSVRHFRARYIYYDQRRNSFGFHP</sequence>
<evidence type="ECO:0000313" key="2">
    <source>
        <dbReference type="Proteomes" id="UP001501772"/>
    </source>
</evidence>